<proteinExistence type="predicted"/>
<dbReference type="Proteomes" id="UP000009071">
    <property type="component" value="Chromosome"/>
</dbReference>
<gene>
    <name evidence="1" type="ordered locus">DMR_06060</name>
</gene>
<organism evidence="1 2">
    <name type="scientific">Solidesulfovibrio magneticus (strain ATCC 700980 / DSM 13731 / RS-1)</name>
    <name type="common">Desulfovibrio magneticus</name>
    <dbReference type="NCBI Taxonomy" id="573370"/>
    <lineage>
        <taxon>Bacteria</taxon>
        <taxon>Pseudomonadati</taxon>
        <taxon>Thermodesulfobacteriota</taxon>
        <taxon>Desulfovibrionia</taxon>
        <taxon>Desulfovibrionales</taxon>
        <taxon>Desulfovibrionaceae</taxon>
        <taxon>Solidesulfovibrio</taxon>
    </lineage>
</organism>
<keyword evidence="2" id="KW-1185">Reference proteome</keyword>
<protein>
    <submittedName>
        <fullName evidence="1">Uncharacterized protein</fullName>
    </submittedName>
</protein>
<evidence type="ECO:0000313" key="2">
    <source>
        <dbReference type="Proteomes" id="UP000009071"/>
    </source>
</evidence>
<dbReference type="HOGENOM" id="CLU_1007331_0_0_7"/>
<accession>C4XIT3</accession>
<dbReference type="eggNOG" id="COG0727">
    <property type="taxonomic scope" value="Bacteria"/>
</dbReference>
<name>C4XIT3_SOLM1</name>
<evidence type="ECO:0000313" key="1">
    <source>
        <dbReference type="EMBL" id="BAH74097.1"/>
    </source>
</evidence>
<dbReference type="KEGG" id="dma:DMR_06060"/>
<dbReference type="EMBL" id="AP010904">
    <property type="protein sequence ID" value="BAH74097.1"/>
    <property type="molecule type" value="Genomic_DNA"/>
</dbReference>
<dbReference type="STRING" id="573370.DMR_06060"/>
<reference evidence="1 2" key="1">
    <citation type="journal article" date="2009" name="Genome Res.">
        <title>Whole genome sequence of Desulfovibrio magneticus strain RS-1 revealed common gene clusters in magnetotactic bacteria.</title>
        <authorList>
            <person name="Nakazawa H."/>
            <person name="Arakaki A."/>
            <person name="Narita-Yamada S."/>
            <person name="Yashiro I."/>
            <person name="Jinno K."/>
            <person name="Aoki N."/>
            <person name="Tsuruyama A."/>
            <person name="Okamura Y."/>
            <person name="Tanikawa S."/>
            <person name="Fujita N."/>
            <person name="Takeyama H."/>
            <person name="Matsunaga T."/>
        </authorList>
    </citation>
    <scope>NUCLEOTIDE SEQUENCE [LARGE SCALE GENOMIC DNA]</scope>
    <source>
        <strain evidence="2">ATCC 700980 / DSM 13731 / RS-1</strain>
    </source>
</reference>
<sequence>MRLVCRARRQCARRGWDAARFGREAPAASGKSAFQDPLMKIDIVANGQLLDVSIGLDAKRSFSCVLSPPDGDVTFVDVLPEVYEIYTNILGVNFEESEQKGKPVRCGKGCVSCCHQLITVSVHEALLLTHIVGLLRQEEQQRIQSTFEGSLKRLEEAGLLRDLLHSHVNAFEDRALVVGAQKRYWSLGLACPFLLGDTCAIYPCRPFICRQYGVSSDPEHCGQVFQKDHLIERIRLSHDFGSAAASFDGLEAIKTRTIPLPAIFLVHGMLHCFERPKATAEVMIARFLRHVDKHFSR</sequence>
<dbReference type="AlphaFoldDB" id="C4XIT3"/>